<comment type="caution">
    <text evidence="1">The sequence shown here is derived from an EMBL/GenBank/DDBJ whole genome shotgun (WGS) entry which is preliminary data.</text>
</comment>
<evidence type="ECO:0000313" key="1">
    <source>
        <dbReference type="EMBL" id="OWZ16823.1"/>
    </source>
</evidence>
<reference evidence="2" key="1">
    <citation type="submission" date="2017-03" db="EMBL/GenBank/DDBJ databases">
        <title>Phytopthora megakarya and P. palmivora, two closely related causual agents of cacao black pod achieved similar genome size and gene model numbers by different mechanisms.</title>
        <authorList>
            <person name="Ali S."/>
            <person name="Shao J."/>
            <person name="Larry D.J."/>
            <person name="Kronmiller B."/>
            <person name="Shen D."/>
            <person name="Strem M.D."/>
            <person name="Melnick R.L."/>
            <person name="Guiltinan M.J."/>
            <person name="Tyler B.M."/>
            <person name="Meinhardt L.W."/>
            <person name="Bailey B.A."/>
        </authorList>
    </citation>
    <scope>NUCLEOTIDE SEQUENCE [LARGE SCALE GENOMIC DNA]</scope>
    <source>
        <strain evidence="2">zdho120</strain>
    </source>
</reference>
<accession>A0A225WGH1</accession>
<sequence>MVNVANKFHVDISTISQMWGRFNDTVTSDGIGGVVSSEFGVARSVVRDALSSCQIVRYTSTIHPLLTKANKHARIHNALRHNIVHVDEKWFNEDTD</sequence>
<organism evidence="1 2">
    <name type="scientific">Phytophthora megakarya</name>
    <dbReference type="NCBI Taxonomy" id="4795"/>
    <lineage>
        <taxon>Eukaryota</taxon>
        <taxon>Sar</taxon>
        <taxon>Stramenopiles</taxon>
        <taxon>Oomycota</taxon>
        <taxon>Peronosporomycetes</taxon>
        <taxon>Peronosporales</taxon>
        <taxon>Peronosporaceae</taxon>
        <taxon>Phytophthora</taxon>
    </lineage>
</organism>
<dbReference type="Proteomes" id="UP000198211">
    <property type="component" value="Unassembled WGS sequence"/>
</dbReference>
<gene>
    <name evidence="1" type="ORF">PHMEG_0009323</name>
</gene>
<keyword evidence="2" id="KW-1185">Reference proteome</keyword>
<proteinExistence type="predicted"/>
<name>A0A225WGH1_9STRA</name>
<dbReference type="AlphaFoldDB" id="A0A225WGH1"/>
<protein>
    <submittedName>
        <fullName evidence="1">Mar9 Transposase</fullName>
    </submittedName>
</protein>
<evidence type="ECO:0000313" key="2">
    <source>
        <dbReference type="Proteomes" id="UP000198211"/>
    </source>
</evidence>
<dbReference type="EMBL" id="NBNE01000862">
    <property type="protein sequence ID" value="OWZ16823.1"/>
    <property type="molecule type" value="Genomic_DNA"/>
</dbReference>
<dbReference type="OrthoDB" id="103147at2759"/>